<name>A0ABQ9TFN7_SAGOE</name>
<proteinExistence type="predicted"/>
<gene>
    <name evidence="2" type="ORF">P7K49_038777</name>
</gene>
<evidence type="ECO:0000313" key="3">
    <source>
        <dbReference type="Proteomes" id="UP001266305"/>
    </source>
</evidence>
<dbReference type="Proteomes" id="UP001266305">
    <property type="component" value="Unassembled WGS sequence"/>
</dbReference>
<feature type="region of interest" description="Disordered" evidence="1">
    <location>
        <begin position="33"/>
        <end position="59"/>
    </location>
</feature>
<comment type="caution">
    <text evidence="2">The sequence shown here is derived from an EMBL/GenBank/DDBJ whole genome shotgun (WGS) entry which is preliminary data.</text>
</comment>
<protein>
    <submittedName>
        <fullName evidence="2">Uncharacterized protein</fullName>
    </submittedName>
</protein>
<dbReference type="EMBL" id="JASSZA010000023">
    <property type="protein sequence ID" value="KAK2083541.1"/>
    <property type="molecule type" value="Genomic_DNA"/>
</dbReference>
<evidence type="ECO:0000256" key="1">
    <source>
        <dbReference type="SAM" id="MobiDB-lite"/>
    </source>
</evidence>
<accession>A0ABQ9TFN7</accession>
<feature type="region of interest" description="Disordered" evidence="1">
    <location>
        <begin position="87"/>
        <end position="136"/>
    </location>
</feature>
<feature type="region of interest" description="Disordered" evidence="1">
    <location>
        <begin position="182"/>
        <end position="222"/>
    </location>
</feature>
<reference evidence="2 3" key="1">
    <citation type="submission" date="2023-05" db="EMBL/GenBank/DDBJ databases">
        <title>B98-5 Cell Line De Novo Hybrid Assembly: An Optical Mapping Approach.</title>
        <authorList>
            <person name="Kananen K."/>
            <person name="Auerbach J.A."/>
            <person name="Kautto E."/>
            <person name="Blachly J.S."/>
        </authorList>
    </citation>
    <scope>NUCLEOTIDE SEQUENCE [LARGE SCALE GENOMIC DNA]</scope>
    <source>
        <strain evidence="2">B95-8</strain>
        <tissue evidence="2">Cell line</tissue>
    </source>
</reference>
<keyword evidence="3" id="KW-1185">Reference proteome</keyword>
<evidence type="ECO:0000313" key="2">
    <source>
        <dbReference type="EMBL" id="KAK2083541.1"/>
    </source>
</evidence>
<organism evidence="2 3">
    <name type="scientific">Saguinus oedipus</name>
    <name type="common">Cotton-top tamarin</name>
    <name type="synonym">Oedipomidas oedipus</name>
    <dbReference type="NCBI Taxonomy" id="9490"/>
    <lineage>
        <taxon>Eukaryota</taxon>
        <taxon>Metazoa</taxon>
        <taxon>Chordata</taxon>
        <taxon>Craniata</taxon>
        <taxon>Vertebrata</taxon>
        <taxon>Euteleostomi</taxon>
        <taxon>Mammalia</taxon>
        <taxon>Eutheria</taxon>
        <taxon>Euarchontoglires</taxon>
        <taxon>Primates</taxon>
        <taxon>Haplorrhini</taxon>
        <taxon>Platyrrhini</taxon>
        <taxon>Cebidae</taxon>
        <taxon>Callitrichinae</taxon>
        <taxon>Saguinus</taxon>
    </lineage>
</organism>
<sequence>MNVRIAGVVGGSPTAIRLPNPFLLLSTLPHPTGTGTPVLSGPYRPHNSSAPPPDPRPIHAAPVPAGPIQVPGCDATDLPIGVGGKEARPFEGPAAGTDRLAERSGRGSLTRQGETLREVAGGPHRRETAPNRPLRPLRLERLPQAPRRMNVRIAGVVGGSPTAIRIPNPFLLLSTLPHPTGTPVLSGPYRPHNSSAPPPDPRPIHAARVPARSHSGARMCRH</sequence>